<keyword evidence="2" id="KW-1185">Reference proteome</keyword>
<organism evidence="1 2">
    <name type="scientific">Dryococelus australis</name>
    <dbReference type="NCBI Taxonomy" id="614101"/>
    <lineage>
        <taxon>Eukaryota</taxon>
        <taxon>Metazoa</taxon>
        <taxon>Ecdysozoa</taxon>
        <taxon>Arthropoda</taxon>
        <taxon>Hexapoda</taxon>
        <taxon>Insecta</taxon>
        <taxon>Pterygota</taxon>
        <taxon>Neoptera</taxon>
        <taxon>Polyneoptera</taxon>
        <taxon>Phasmatodea</taxon>
        <taxon>Verophasmatodea</taxon>
        <taxon>Anareolatae</taxon>
        <taxon>Phasmatidae</taxon>
        <taxon>Eurycanthinae</taxon>
        <taxon>Dryococelus</taxon>
    </lineage>
</organism>
<sequence length="111" mass="13135">MLILNKDKFLTLVFSDLVVRAGLPDAELELQLYHLVKTHMIHVKCGPRAPFFRDGACRYHFPKSFRDCTLLHYHGFVQYRRTDDGCTCTIKRKVYDNRHVVPYSPYLLLKY</sequence>
<evidence type="ECO:0000313" key="2">
    <source>
        <dbReference type="Proteomes" id="UP001159363"/>
    </source>
</evidence>
<dbReference type="Proteomes" id="UP001159363">
    <property type="component" value="Chromosome 13"/>
</dbReference>
<name>A0ABQ9G990_9NEOP</name>
<accession>A0ABQ9G990</accession>
<dbReference type="EMBL" id="JARBHB010000014">
    <property type="protein sequence ID" value="KAJ8868712.1"/>
    <property type="molecule type" value="Genomic_DNA"/>
</dbReference>
<reference evidence="1 2" key="1">
    <citation type="submission" date="2023-02" db="EMBL/GenBank/DDBJ databases">
        <title>LHISI_Scaffold_Assembly.</title>
        <authorList>
            <person name="Stuart O.P."/>
            <person name="Cleave R."/>
            <person name="Magrath M.J.L."/>
            <person name="Mikheyev A.S."/>
        </authorList>
    </citation>
    <scope>NUCLEOTIDE SEQUENCE [LARGE SCALE GENOMIC DNA]</scope>
    <source>
        <strain evidence="1">Daus_M_001</strain>
        <tissue evidence="1">Leg muscle</tissue>
    </source>
</reference>
<protein>
    <submittedName>
        <fullName evidence="1">Uncharacterized protein</fullName>
    </submittedName>
</protein>
<evidence type="ECO:0000313" key="1">
    <source>
        <dbReference type="EMBL" id="KAJ8868712.1"/>
    </source>
</evidence>
<proteinExistence type="predicted"/>
<gene>
    <name evidence="1" type="ORF">PR048_030251</name>
</gene>
<comment type="caution">
    <text evidence="1">The sequence shown here is derived from an EMBL/GenBank/DDBJ whole genome shotgun (WGS) entry which is preliminary data.</text>
</comment>